<organism evidence="7 8">
    <name type="scientific">Actinidia rufa</name>
    <dbReference type="NCBI Taxonomy" id="165716"/>
    <lineage>
        <taxon>Eukaryota</taxon>
        <taxon>Viridiplantae</taxon>
        <taxon>Streptophyta</taxon>
        <taxon>Embryophyta</taxon>
        <taxon>Tracheophyta</taxon>
        <taxon>Spermatophyta</taxon>
        <taxon>Magnoliopsida</taxon>
        <taxon>eudicotyledons</taxon>
        <taxon>Gunneridae</taxon>
        <taxon>Pentapetalae</taxon>
        <taxon>asterids</taxon>
        <taxon>Ericales</taxon>
        <taxon>Actinidiaceae</taxon>
        <taxon>Actinidia</taxon>
    </lineage>
</organism>
<keyword evidence="2" id="KW-0479">Metal-binding</keyword>
<reference evidence="8" key="1">
    <citation type="submission" date="2019-07" db="EMBL/GenBank/DDBJ databases">
        <title>De Novo Assembly of kiwifruit Actinidia rufa.</title>
        <authorList>
            <person name="Sugita-Konishi S."/>
            <person name="Sato K."/>
            <person name="Mori E."/>
            <person name="Abe Y."/>
            <person name="Kisaki G."/>
            <person name="Hamano K."/>
            <person name="Suezawa K."/>
            <person name="Otani M."/>
            <person name="Fukuda T."/>
            <person name="Manabe T."/>
            <person name="Gomi K."/>
            <person name="Tabuchi M."/>
            <person name="Akimitsu K."/>
            <person name="Kataoka I."/>
        </authorList>
    </citation>
    <scope>NUCLEOTIDE SEQUENCE [LARGE SCALE GENOMIC DNA]</scope>
    <source>
        <strain evidence="8">cv. Fuchu</strain>
    </source>
</reference>
<keyword evidence="7" id="KW-0808">Transferase</keyword>
<evidence type="ECO:0000256" key="3">
    <source>
        <dbReference type="ARBA" id="ARBA00022801"/>
    </source>
</evidence>
<evidence type="ECO:0000256" key="1">
    <source>
        <dbReference type="ARBA" id="ARBA00001946"/>
    </source>
</evidence>
<dbReference type="PANTHER" id="PTHR30231:SF26">
    <property type="entry name" value="PROTEIN NEN4"/>
    <property type="match status" value="1"/>
</dbReference>
<gene>
    <name evidence="7" type="ORF">Acr_00g0010970</name>
</gene>
<keyword evidence="4" id="KW-0269">Exonuclease</keyword>
<evidence type="ECO:0000256" key="4">
    <source>
        <dbReference type="ARBA" id="ARBA00022839"/>
    </source>
</evidence>
<dbReference type="InterPro" id="IPR013520">
    <property type="entry name" value="Ribonucl_H"/>
</dbReference>
<dbReference type="FunFam" id="3.30.420.10:FF:000040">
    <property type="entry name" value="Exonuclease family protein"/>
    <property type="match status" value="1"/>
</dbReference>
<evidence type="ECO:0000259" key="6">
    <source>
        <dbReference type="SMART" id="SM00479"/>
    </source>
</evidence>
<dbReference type="SUPFAM" id="SSF53098">
    <property type="entry name" value="Ribonuclease H-like"/>
    <property type="match status" value="1"/>
</dbReference>
<proteinExistence type="predicted"/>
<protein>
    <submittedName>
        <fullName evidence="7">Polynucleotidyl transferase, ribonuclease H-like superfamily protein</fullName>
    </submittedName>
</protein>
<dbReference type="SMART" id="SM00479">
    <property type="entry name" value="EXOIII"/>
    <property type="match status" value="1"/>
</dbReference>
<dbReference type="OrthoDB" id="2018529at2759"/>
<dbReference type="GO" id="GO:0003676">
    <property type="term" value="F:nucleic acid binding"/>
    <property type="evidence" value="ECO:0007669"/>
    <property type="project" value="InterPro"/>
</dbReference>
<sequence>MSAPREIVFFDLETTVPNRTGQRFWVLEFGAIVVCPRKLVELESYCTLIRPGDLSAVAERSSRCHGITQEVVKDAPVFEDVADKVFDILDKRVWAGHNIQRFDCVRIREAFAEIGRPPPEPVGMIDSLGVLRERFGTRAGNMKMATLAAYFGLGQQKHRSLDDVRMNLEVLKHCATVLFLESSLPGMLTSKWHSSPTMTTRSRSVLVDPKTQVFQVCRMASGTVIQVLLQQEPGEVSGNFHLEKKLAAGDRLQLRLAITELFPMPGEMRERVTNLLCKAQSRPLSNLLKHSHSLLR</sequence>
<accession>A0A7J0D9Y9</accession>
<keyword evidence="8" id="KW-1185">Reference proteome</keyword>
<keyword evidence="3" id="KW-0378">Hydrolase</keyword>
<dbReference type="GO" id="GO:0008408">
    <property type="term" value="F:3'-5' exonuclease activity"/>
    <property type="evidence" value="ECO:0007669"/>
    <property type="project" value="TreeGrafter"/>
</dbReference>
<dbReference type="CDD" id="cd06127">
    <property type="entry name" value="DEDDh"/>
    <property type="match status" value="1"/>
</dbReference>
<dbReference type="GO" id="GO:0046872">
    <property type="term" value="F:metal ion binding"/>
    <property type="evidence" value="ECO:0007669"/>
    <property type="project" value="UniProtKB-KW"/>
</dbReference>
<dbReference type="Pfam" id="PF00929">
    <property type="entry name" value="RNase_T"/>
    <property type="match status" value="1"/>
</dbReference>
<evidence type="ECO:0000313" key="7">
    <source>
        <dbReference type="EMBL" id="GFS30246.1"/>
    </source>
</evidence>
<dbReference type="InterPro" id="IPR012337">
    <property type="entry name" value="RNaseH-like_sf"/>
</dbReference>
<keyword evidence="4" id="KW-0540">Nuclease</keyword>
<dbReference type="EMBL" id="BJWL01000106">
    <property type="protein sequence ID" value="GFS30246.1"/>
    <property type="molecule type" value="Genomic_DNA"/>
</dbReference>
<dbReference type="GO" id="GO:0016740">
    <property type="term" value="F:transferase activity"/>
    <property type="evidence" value="ECO:0007669"/>
    <property type="project" value="UniProtKB-KW"/>
</dbReference>
<feature type="domain" description="Exonuclease" evidence="6">
    <location>
        <begin position="6"/>
        <end position="180"/>
    </location>
</feature>
<dbReference type="InterPro" id="IPR036397">
    <property type="entry name" value="RNaseH_sf"/>
</dbReference>
<evidence type="ECO:0000256" key="5">
    <source>
        <dbReference type="ARBA" id="ARBA00022842"/>
    </source>
</evidence>
<dbReference type="Proteomes" id="UP000585474">
    <property type="component" value="Unassembled WGS sequence"/>
</dbReference>
<dbReference type="PANTHER" id="PTHR30231">
    <property type="entry name" value="DNA POLYMERASE III SUBUNIT EPSILON"/>
    <property type="match status" value="1"/>
</dbReference>
<comment type="cofactor">
    <cofactor evidence="1">
        <name>Mg(2+)</name>
        <dbReference type="ChEBI" id="CHEBI:18420"/>
    </cofactor>
</comment>
<dbReference type="AlphaFoldDB" id="A0A7J0D9Y9"/>
<evidence type="ECO:0000313" key="8">
    <source>
        <dbReference type="Proteomes" id="UP000585474"/>
    </source>
</evidence>
<comment type="caution">
    <text evidence="7">The sequence shown here is derived from an EMBL/GenBank/DDBJ whole genome shotgun (WGS) entry which is preliminary data.</text>
</comment>
<keyword evidence="5" id="KW-0460">Magnesium</keyword>
<dbReference type="Gene3D" id="3.30.420.10">
    <property type="entry name" value="Ribonuclease H-like superfamily/Ribonuclease H"/>
    <property type="match status" value="1"/>
</dbReference>
<evidence type="ECO:0000256" key="2">
    <source>
        <dbReference type="ARBA" id="ARBA00022723"/>
    </source>
</evidence>
<name>A0A7J0D9Y9_9ERIC</name>